<feature type="compositionally biased region" description="Acidic residues" evidence="2">
    <location>
        <begin position="147"/>
        <end position="175"/>
    </location>
</feature>
<sequence>MDDSREVEALKEPAEEEYEGESEEQIEEQERLSDGFYSYCSTDSTFDQPEYKHLLHEPPENMFEIQAPERVILSDDEEEMQKSESGTIHILSEQTEISDESAWYKDVQKPPEKEVSFVEKLTDVSSEHFKDNKVEEEEYSSEQISAELEEMEEEDEEEEEEEEEEQLESEMDEEYEKERKVAQFQRELEEVLSYEFPENVNEEEGMQVLLYENMLKELEKEDKEIDVMLTELDKSEKTIHIIERTLGPLITHYEKEISAFRKVGADSFADFEGEEEEEDVEDEYKSRAAEMAKEILEANDIESVGSLGKESSGDDLSNMLSQMALDLKDSEPEVEKEEQPGSKKAQVGKRRKTVQSRRASKPKIETKKKKK</sequence>
<evidence type="ECO:0000313" key="4">
    <source>
        <dbReference type="Proteomes" id="UP001152798"/>
    </source>
</evidence>
<dbReference type="AlphaFoldDB" id="A0A9P0H1T0"/>
<feature type="region of interest" description="Disordered" evidence="2">
    <location>
        <begin position="299"/>
        <end position="371"/>
    </location>
</feature>
<evidence type="ECO:0000256" key="1">
    <source>
        <dbReference type="SAM" id="Coils"/>
    </source>
</evidence>
<protein>
    <submittedName>
        <fullName evidence="3">Uncharacterized protein</fullName>
    </submittedName>
</protein>
<feature type="region of interest" description="Disordered" evidence="2">
    <location>
        <begin position="126"/>
        <end position="180"/>
    </location>
</feature>
<feature type="compositionally biased region" description="Basic and acidic residues" evidence="2">
    <location>
        <begin position="1"/>
        <end position="13"/>
    </location>
</feature>
<organism evidence="3 4">
    <name type="scientific">Nezara viridula</name>
    <name type="common">Southern green stink bug</name>
    <name type="synonym">Cimex viridulus</name>
    <dbReference type="NCBI Taxonomy" id="85310"/>
    <lineage>
        <taxon>Eukaryota</taxon>
        <taxon>Metazoa</taxon>
        <taxon>Ecdysozoa</taxon>
        <taxon>Arthropoda</taxon>
        <taxon>Hexapoda</taxon>
        <taxon>Insecta</taxon>
        <taxon>Pterygota</taxon>
        <taxon>Neoptera</taxon>
        <taxon>Paraneoptera</taxon>
        <taxon>Hemiptera</taxon>
        <taxon>Heteroptera</taxon>
        <taxon>Panheteroptera</taxon>
        <taxon>Pentatomomorpha</taxon>
        <taxon>Pentatomoidea</taxon>
        <taxon>Pentatomidae</taxon>
        <taxon>Pentatominae</taxon>
        <taxon>Nezara</taxon>
    </lineage>
</organism>
<name>A0A9P0H1T0_NEZVI</name>
<feature type="compositionally biased region" description="Acidic residues" evidence="2">
    <location>
        <begin position="14"/>
        <end position="27"/>
    </location>
</feature>
<keyword evidence="1" id="KW-0175">Coiled coil</keyword>
<keyword evidence="4" id="KW-1185">Reference proteome</keyword>
<proteinExistence type="predicted"/>
<gene>
    <name evidence="3" type="ORF">NEZAVI_LOCUS1335</name>
</gene>
<evidence type="ECO:0000256" key="2">
    <source>
        <dbReference type="SAM" id="MobiDB-lite"/>
    </source>
</evidence>
<feature type="coiled-coil region" evidence="1">
    <location>
        <begin position="201"/>
        <end position="238"/>
    </location>
</feature>
<dbReference type="OrthoDB" id="6629491at2759"/>
<reference evidence="3" key="1">
    <citation type="submission" date="2022-01" db="EMBL/GenBank/DDBJ databases">
        <authorList>
            <person name="King R."/>
        </authorList>
    </citation>
    <scope>NUCLEOTIDE SEQUENCE</scope>
</reference>
<feature type="region of interest" description="Disordered" evidence="2">
    <location>
        <begin position="1"/>
        <end position="33"/>
    </location>
</feature>
<feature type="compositionally biased region" description="Basic and acidic residues" evidence="2">
    <location>
        <begin position="326"/>
        <end position="341"/>
    </location>
</feature>
<dbReference type="Proteomes" id="UP001152798">
    <property type="component" value="Chromosome 1"/>
</dbReference>
<feature type="compositionally biased region" description="Basic residues" evidence="2">
    <location>
        <begin position="346"/>
        <end position="371"/>
    </location>
</feature>
<evidence type="ECO:0000313" key="3">
    <source>
        <dbReference type="EMBL" id="CAH1390075.1"/>
    </source>
</evidence>
<dbReference type="EMBL" id="OV725077">
    <property type="protein sequence ID" value="CAH1390075.1"/>
    <property type="molecule type" value="Genomic_DNA"/>
</dbReference>
<accession>A0A9P0H1T0</accession>